<dbReference type="GO" id="GO:0004014">
    <property type="term" value="F:adenosylmethionine decarboxylase activity"/>
    <property type="evidence" value="ECO:0007669"/>
    <property type="project" value="InterPro"/>
</dbReference>
<reference evidence="1" key="2">
    <citation type="submission" date="2020-11" db="EMBL/GenBank/DDBJ databases">
        <authorList>
            <person name="McCartney M.A."/>
            <person name="Auch B."/>
            <person name="Kono T."/>
            <person name="Mallez S."/>
            <person name="Becker A."/>
            <person name="Gohl D.M."/>
            <person name="Silverstein K.A.T."/>
            <person name="Koren S."/>
            <person name="Bechman K.B."/>
            <person name="Herman A."/>
            <person name="Abrahante J.E."/>
            <person name="Garbe J."/>
        </authorList>
    </citation>
    <scope>NUCLEOTIDE SEQUENCE</scope>
    <source>
        <strain evidence="1">Duluth1</strain>
        <tissue evidence="1">Whole animal</tissue>
    </source>
</reference>
<proteinExistence type="predicted"/>
<name>A0A9D4CIM6_DREPO</name>
<dbReference type="AlphaFoldDB" id="A0A9D4CIM6"/>
<evidence type="ECO:0000313" key="1">
    <source>
        <dbReference type="EMBL" id="KAH3725168.1"/>
    </source>
</evidence>
<dbReference type="EMBL" id="JAIWYP010000012">
    <property type="protein sequence ID" value="KAH3725168.1"/>
    <property type="molecule type" value="Genomic_DNA"/>
</dbReference>
<accession>A0A9D4CIM6</accession>
<dbReference type="GO" id="GO:0008295">
    <property type="term" value="P:spermidine biosynthetic process"/>
    <property type="evidence" value="ECO:0007669"/>
    <property type="project" value="InterPro"/>
</dbReference>
<evidence type="ECO:0000313" key="2">
    <source>
        <dbReference type="Proteomes" id="UP000828390"/>
    </source>
</evidence>
<gene>
    <name evidence="1" type="ORF">DPMN_051003</name>
</gene>
<sequence length="58" mass="6663">MKSQHQLLVTPFVIFLYIDGAAYTLGRINRDCWYLYTLDEVGVSQPDQTVEVSLQNLV</sequence>
<protein>
    <submittedName>
        <fullName evidence="1">Uncharacterized protein</fullName>
    </submittedName>
</protein>
<dbReference type="Proteomes" id="UP000828390">
    <property type="component" value="Unassembled WGS sequence"/>
</dbReference>
<organism evidence="1 2">
    <name type="scientific">Dreissena polymorpha</name>
    <name type="common">Zebra mussel</name>
    <name type="synonym">Mytilus polymorpha</name>
    <dbReference type="NCBI Taxonomy" id="45954"/>
    <lineage>
        <taxon>Eukaryota</taxon>
        <taxon>Metazoa</taxon>
        <taxon>Spiralia</taxon>
        <taxon>Lophotrochozoa</taxon>
        <taxon>Mollusca</taxon>
        <taxon>Bivalvia</taxon>
        <taxon>Autobranchia</taxon>
        <taxon>Heteroconchia</taxon>
        <taxon>Euheterodonta</taxon>
        <taxon>Imparidentia</taxon>
        <taxon>Neoheterodontei</taxon>
        <taxon>Myida</taxon>
        <taxon>Dreissenoidea</taxon>
        <taxon>Dreissenidae</taxon>
        <taxon>Dreissena</taxon>
    </lineage>
</organism>
<comment type="caution">
    <text evidence="1">The sequence shown here is derived from an EMBL/GenBank/DDBJ whole genome shotgun (WGS) entry which is preliminary data.</text>
</comment>
<reference evidence="1" key="1">
    <citation type="journal article" date="2019" name="bioRxiv">
        <title>The Genome of the Zebra Mussel, Dreissena polymorpha: A Resource for Invasive Species Research.</title>
        <authorList>
            <person name="McCartney M.A."/>
            <person name="Auch B."/>
            <person name="Kono T."/>
            <person name="Mallez S."/>
            <person name="Zhang Y."/>
            <person name="Obille A."/>
            <person name="Becker A."/>
            <person name="Abrahante J.E."/>
            <person name="Garbe J."/>
            <person name="Badalamenti J.P."/>
            <person name="Herman A."/>
            <person name="Mangelson H."/>
            <person name="Liachko I."/>
            <person name="Sullivan S."/>
            <person name="Sone E.D."/>
            <person name="Koren S."/>
            <person name="Silverstein K.A.T."/>
            <person name="Beckman K.B."/>
            <person name="Gohl D.M."/>
        </authorList>
    </citation>
    <scope>NUCLEOTIDE SEQUENCE</scope>
    <source>
        <strain evidence="1">Duluth1</strain>
        <tissue evidence="1">Whole animal</tissue>
    </source>
</reference>
<keyword evidence="2" id="KW-1185">Reference proteome</keyword>
<dbReference type="InterPro" id="IPR016067">
    <property type="entry name" value="S-AdoMet_deCO2ase_core"/>
</dbReference>
<dbReference type="SUPFAM" id="SSF56276">
    <property type="entry name" value="S-adenosylmethionine decarboxylase"/>
    <property type="match status" value="1"/>
</dbReference>
<dbReference type="Gene3D" id="3.60.90.10">
    <property type="entry name" value="S-adenosylmethionine decarboxylase"/>
    <property type="match status" value="1"/>
</dbReference>